<gene>
    <name evidence="3" type="ORF">C7459_1571</name>
</gene>
<dbReference type="SUPFAM" id="SSF46689">
    <property type="entry name" value="Homeodomain-like"/>
    <property type="match status" value="1"/>
</dbReference>
<comment type="caution">
    <text evidence="3">The sequence shown here is derived from an EMBL/GenBank/DDBJ whole genome shotgun (WGS) entry which is preliminary data.</text>
</comment>
<dbReference type="InterPro" id="IPR052057">
    <property type="entry name" value="IS150/IS1296_orfA-like"/>
</dbReference>
<keyword evidence="4" id="KW-1185">Reference proteome</keyword>
<dbReference type="Pfam" id="PF13518">
    <property type="entry name" value="HTH_28"/>
    <property type="match status" value="1"/>
</dbReference>
<accession>A0A316D3Y3</accession>
<organism evidence="3 4">
    <name type="scientific">Tumebacillus permanentifrigoris</name>
    <dbReference type="NCBI Taxonomy" id="378543"/>
    <lineage>
        <taxon>Bacteria</taxon>
        <taxon>Bacillati</taxon>
        <taxon>Bacillota</taxon>
        <taxon>Bacilli</taxon>
        <taxon>Bacillales</taxon>
        <taxon>Alicyclobacillaceae</taxon>
        <taxon>Tumebacillus</taxon>
    </lineage>
</organism>
<reference evidence="3 4" key="1">
    <citation type="submission" date="2018-05" db="EMBL/GenBank/DDBJ databases">
        <title>Genomic Encyclopedia of Type Strains, Phase IV (KMG-IV): sequencing the most valuable type-strain genomes for metagenomic binning, comparative biology and taxonomic classification.</title>
        <authorList>
            <person name="Goeker M."/>
        </authorList>
    </citation>
    <scope>NUCLEOTIDE SEQUENCE [LARGE SCALE GENOMIC DNA]</scope>
    <source>
        <strain evidence="3 4">DSM 18773</strain>
    </source>
</reference>
<dbReference type="InterPro" id="IPR009057">
    <property type="entry name" value="Homeodomain-like_sf"/>
</dbReference>
<dbReference type="InterPro" id="IPR055247">
    <property type="entry name" value="InsJ-like_HTH"/>
</dbReference>
<evidence type="ECO:0000313" key="3">
    <source>
        <dbReference type="EMBL" id="PWJ98174.1"/>
    </source>
</evidence>
<evidence type="ECO:0000256" key="1">
    <source>
        <dbReference type="ARBA" id="ARBA00038232"/>
    </source>
</evidence>
<evidence type="ECO:0000313" key="4">
    <source>
        <dbReference type="Proteomes" id="UP000245634"/>
    </source>
</evidence>
<dbReference type="Proteomes" id="UP000245634">
    <property type="component" value="Unassembled WGS sequence"/>
</dbReference>
<dbReference type="PANTHER" id="PTHR33795">
    <property type="entry name" value="INSERTION ELEMENT IS150 PROTEIN INSJ"/>
    <property type="match status" value="1"/>
</dbReference>
<dbReference type="EMBL" id="QGGL01000057">
    <property type="protein sequence ID" value="PWJ98174.1"/>
    <property type="molecule type" value="Genomic_DNA"/>
</dbReference>
<protein>
    <submittedName>
        <fullName evidence="3">Transposase</fullName>
    </submittedName>
</protein>
<dbReference type="OrthoDB" id="2185084at2"/>
<name>A0A316D3Y3_9BACL</name>
<feature type="domain" description="Insertion element IS150 protein InsJ-like helix-turn-helix" evidence="2">
    <location>
        <begin position="12"/>
        <end position="63"/>
    </location>
</feature>
<evidence type="ECO:0000259" key="2">
    <source>
        <dbReference type="Pfam" id="PF13518"/>
    </source>
</evidence>
<dbReference type="Gene3D" id="1.10.10.10">
    <property type="entry name" value="Winged helix-like DNA-binding domain superfamily/Winged helix DNA-binding domain"/>
    <property type="match status" value="1"/>
</dbReference>
<dbReference type="InterPro" id="IPR036388">
    <property type="entry name" value="WH-like_DNA-bd_sf"/>
</dbReference>
<comment type="similarity">
    <text evidence="1">Belongs to the IS150/IS1296 orfA family.</text>
</comment>
<sequence>MGNIRKTYTFDEKLQAITLYYQNELSCQEIADKLNIPSSTTVKRWVKHFEAEGEAGLEEKRGKALGIVTGKGRPRTRPETPEQEMKRLRAENEFLKKWLGLDK</sequence>
<dbReference type="AlphaFoldDB" id="A0A316D3Y3"/>
<dbReference type="RefSeq" id="WP_109691470.1">
    <property type="nucleotide sequence ID" value="NZ_QGGL01000057.1"/>
</dbReference>
<dbReference type="PANTHER" id="PTHR33795:SF1">
    <property type="entry name" value="INSERTION ELEMENT IS150 PROTEIN INSJ"/>
    <property type="match status" value="1"/>
</dbReference>
<proteinExistence type="inferred from homology"/>